<dbReference type="PATRIC" id="fig|1454001.3.peg.3274"/>
<keyword evidence="6" id="KW-1185">Reference proteome</keyword>
<dbReference type="GO" id="GO:0008757">
    <property type="term" value="F:S-adenosylmethionine-dependent methyltransferase activity"/>
    <property type="evidence" value="ECO:0007669"/>
    <property type="project" value="InterPro"/>
</dbReference>
<dbReference type="InterPro" id="IPR000780">
    <property type="entry name" value="CheR_MeTrfase"/>
</dbReference>
<dbReference type="PROSITE" id="PS50123">
    <property type="entry name" value="CHER"/>
    <property type="match status" value="1"/>
</dbReference>
<dbReference type="SUPFAM" id="SSF53335">
    <property type="entry name" value="S-adenosyl-L-methionine-dependent methyltransferases"/>
    <property type="match status" value="1"/>
</dbReference>
<evidence type="ECO:0000256" key="1">
    <source>
        <dbReference type="ARBA" id="ARBA00022603"/>
    </source>
</evidence>
<keyword evidence="1 5" id="KW-0489">Methyltransferase</keyword>
<protein>
    <submittedName>
        <fullName evidence="5">Chemotaxis methyltransferase CheR</fullName>
    </submittedName>
</protein>
<gene>
    <name evidence="5" type="ORF">AW08_03226</name>
</gene>
<evidence type="ECO:0000259" key="4">
    <source>
        <dbReference type="PROSITE" id="PS50123"/>
    </source>
</evidence>
<dbReference type="SMART" id="SM00138">
    <property type="entry name" value="MeTrc"/>
    <property type="match status" value="1"/>
</dbReference>
<reference evidence="5" key="1">
    <citation type="submission" date="2014-02" db="EMBL/GenBank/DDBJ databases">
        <title>Expanding our view of genomic diversity in Candidatus Accumulibacter clades.</title>
        <authorList>
            <person name="Skennerton C.T."/>
            <person name="Barr J.J."/>
            <person name="Slater F.R."/>
            <person name="Bond P.L."/>
            <person name="Tyson G.W."/>
        </authorList>
    </citation>
    <scope>NUCLEOTIDE SEQUENCE [LARGE SCALE GENOMIC DNA]</scope>
</reference>
<keyword evidence="2" id="KW-0808">Transferase</keyword>
<feature type="domain" description="CheR-type methyltransferase" evidence="4">
    <location>
        <begin position="40"/>
        <end position="208"/>
    </location>
</feature>
<comment type="caution">
    <text evidence="5">The sequence shown here is derived from an EMBL/GenBank/DDBJ whole genome shotgun (WGS) entry which is preliminary data.</text>
</comment>
<dbReference type="CDD" id="cd02440">
    <property type="entry name" value="AdoMet_MTases"/>
    <property type="match status" value="1"/>
</dbReference>
<dbReference type="EMBL" id="JFAX01000023">
    <property type="protein sequence ID" value="EXI65428.1"/>
    <property type="molecule type" value="Genomic_DNA"/>
</dbReference>
<dbReference type="Pfam" id="PF01739">
    <property type="entry name" value="CheR"/>
    <property type="match status" value="1"/>
</dbReference>
<dbReference type="STRING" id="1454001.AW08_03226"/>
<dbReference type="PRINTS" id="PR00996">
    <property type="entry name" value="CHERMTFRASE"/>
</dbReference>
<sequence length="281" mass="30962">MPERVSLNQRLFDLPLLHGLGRSIHSRRLASEPRGQSTATRFFRNIPQLDALQGPLRELVVGGDSCRILVAGCSFGCEAYSLAAYLAVEFPALDWTIDAFDISHEAVAVAQRAIYGSKYGLADPLHGESRRYAARLLEPCGEAWSITADIRRHVHVSHGDLLASDFSATAGYDIVFAQNFLLHMDDATAAEAFARVVGATRPGGALFVAGMNLDSKLALVRSHRLIPVDWKIEDIHNSDQMRRSAWPWGYWTLEPIDAARPDFIMRYSTIFRTPGSAAAPA</sequence>
<dbReference type="Proteomes" id="UP000020218">
    <property type="component" value="Unassembled WGS sequence"/>
</dbReference>
<dbReference type="InterPro" id="IPR029063">
    <property type="entry name" value="SAM-dependent_MTases_sf"/>
</dbReference>
<evidence type="ECO:0000256" key="2">
    <source>
        <dbReference type="ARBA" id="ARBA00022679"/>
    </source>
</evidence>
<evidence type="ECO:0000256" key="3">
    <source>
        <dbReference type="ARBA" id="ARBA00022691"/>
    </source>
</evidence>
<keyword evidence="3" id="KW-0949">S-adenosyl-L-methionine</keyword>
<dbReference type="PANTHER" id="PTHR24422:SF19">
    <property type="entry name" value="CHEMOTAXIS PROTEIN METHYLTRANSFERASE"/>
    <property type="match status" value="1"/>
</dbReference>
<dbReference type="GO" id="GO:0032259">
    <property type="term" value="P:methylation"/>
    <property type="evidence" value="ECO:0007669"/>
    <property type="project" value="UniProtKB-KW"/>
</dbReference>
<accession>A0A011M717</accession>
<dbReference type="Gene3D" id="3.40.50.150">
    <property type="entry name" value="Vaccinia Virus protein VP39"/>
    <property type="match status" value="1"/>
</dbReference>
<name>A0A011M717_9PROT</name>
<organism evidence="5 6">
    <name type="scientific">Candidatus Accumulibacter adjunctus</name>
    <dbReference type="NCBI Taxonomy" id="1454001"/>
    <lineage>
        <taxon>Bacteria</taxon>
        <taxon>Pseudomonadati</taxon>
        <taxon>Pseudomonadota</taxon>
        <taxon>Betaproteobacteria</taxon>
        <taxon>Candidatus Accumulibacter</taxon>
    </lineage>
</organism>
<proteinExistence type="predicted"/>
<evidence type="ECO:0000313" key="6">
    <source>
        <dbReference type="Proteomes" id="UP000020218"/>
    </source>
</evidence>
<evidence type="ECO:0000313" key="5">
    <source>
        <dbReference type="EMBL" id="EXI65428.1"/>
    </source>
</evidence>
<dbReference type="AlphaFoldDB" id="A0A011M717"/>
<dbReference type="InterPro" id="IPR050903">
    <property type="entry name" value="Bact_Chemotaxis_MeTrfase"/>
</dbReference>
<dbReference type="PANTHER" id="PTHR24422">
    <property type="entry name" value="CHEMOTAXIS PROTEIN METHYLTRANSFERASE"/>
    <property type="match status" value="1"/>
</dbReference>
<dbReference type="InterPro" id="IPR022642">
    <property type="entry name" value="CheR_C"/>
</dbReference>